<comment type="catalytic activity">
    <reaction evidence="3">
        <text>D-tyrosyl-tRNA(Tyr) + H2O = D-tyrosine + tRNA(Tyr)</text>
        <dbReference type="Rhea" id="RHEA:25347"/>
        <dbReference type="Rhea" id="RHEA-COMP:9707"/>
        <dbReference type="Rhea" id="RHEA-COMP:9872"/>
        <dbReference type="ChEBI" id="CHEBI:15377"/>
        <dbReference type="ChEBI" id="CHEBI:58570"/>
        <dbReference type="ChEBI" id="CHEBI:78442"/>
        <dbReference type="ChEBI" id="CHEBI:78723"/>
    </reaction>
</comment>
<comment type="function">
    <text evidence="3">Catalyzes the hydrolysis of D-tyrosyl-tRNA(Tyr).</text>
</comment>
<dbReference type="InterPro" id="IPR032466">
    <property type="entry name" value="Metal_Hydrolase"/>
</dbReference>
<comment type="catalytic activity">
    <reaction evidence="3">
        <text>a D-aminoacyl-tRNA + H2O = a tRNA + a D-alpha-amino acid + H(+)</text>
        <dbReference type="Rhea" id="RHEA:13953"/>
        <dbReference type="Rhea" id="RHEA-COMP:10123"/>
        <dbReference type="Rhea" id="RHEA-COMP:10124"/>
        <dbReference type="ChEBI" id="CHEBI:15377"/>
        <dbReference type="ChEBI" id="CHEBI:15378"/>
        <dbReference type="ChEBI" id="CHEBI:59871"/>
        <dbReference type="ChEBI" id="CHEBI:78442"/>
        <dbReference type="ChEBI" id="CHEBI:79333"/>
        <dbReference type="EC" id="3.1.1.96"/>
    </reaction>
</comment>
<evidence type="ECO:0000256" key="1">
    <source>
        <dbReference type="ARBA" id="ARBA00022723"/>
    </source>
</evidence>
<dbReference type="EC" id="3.1.1.96" evidence="3"/>
<dbReference type="Pfam" id="PF01026">
    <property type="entry name" value="TatD_DNase"/>
    <property type="match status" value="1"/>
</dbReference>
<dbReference type="InterPro" id="IPR001130">
    <property type="entry name" value="TatD-like"/>
</dbReference>
<feature type="binding site" evidence="3 4">
    <location>
        <position position="159"/>
    </location>
    <ligand>
        <name>a divalent metal cation</name>
        <dbReference type="ChEBI" id="CHEBI:60240"/>
        <label>2</label>
    </ligand>
</feature>
<dbReference type="PANTHER" id="PTHR46124">
    <property type="entry name" value="D-AMINOACYL-TRNA DEACYLASE"/>
    <property type="match status" value="1"/>
</dbReference>
<protein>
    <recommendedName>
        <fullName evidence="3">D-aminoacyl-tRNA deacylase</fullName>
        <ecNumber evidence="3">3.1.1.96</ecNumber>
    </recommendedName>
</protein>
<comment type="cofactor">
    <cofactor evidence="3">
        <name>a divalent metal cation</name>
        <dbReference type="ChEBI" id="CHEBI:60240"/>
    </cofactor>
    <text evidence="3">Binds 2 divalent metal cations per subunit.</text>
</comment>
<dbReference type="FunFam" id="3.20.20.140:FF:000005">
    <property type="entry name" value="TatD family hydrolase"/>
    <property type="match status" value="1"/>
</dbReference>
<gene>
    <name evidence="3" type="primary">dtd3</name>
    <name evidence="5" type="ORF">JJ842_06585</name>
</gene>
<feature type="binding site" evidence="3 4">
    <location>
        <position position="12"/>
    </location>
    <ligand>
        <name>a divalent metal cation</name>
        <dbReference type="ChEBI" id="CHEBI:60240"/>
        <label>1</label>
    </ligand>
</feature>
<evidence type="ECO:0000256" key="2">
    <source>
        <dbReference type="ARBA" id="ARBA00022801"/>
    </source>
</evidence>
<keyword evidence="1 3" id="KW-0479">Metal-binding</keyword>
<feature type="binding site" evidence="3 4">
    <location>
        <position position="10"/>
    </location>
    <ligand>
        <name>a divalent metal cation</name>
        <dbReference type="ChEBI" id="CHEBI:60240"/>
        <label>1</label>
    </ligand>
</feature>
<evidence type="ECO:0000256" key="3">
    <source>
        <dbReference type="HAMAP-Rule" id="MF_02048"/>
    </source>
</evidence>
<dbReference type="PIRSF" id="PIRSF005902">
    <property type="entry name" value="DNase_TatD"/>
    <property type="match status" value="1"/>
</dbReference>
<accession>A0A9D9BW96</accession>
<dbReference type="PANTHER" id="PTHR46124:SF2">
    <property type="entry name" value="D-AMINOACYL-TRNA DEACYLASE"/>
    <property type="match status" value="1"/>
</dbReference>
<feature type="binding site" evidence="3 4">
    <location>
        <position position="97"/>
    </location>
    <ligand>
        <name>a divalent metal cation</name>
        <dbReference type="ChEBI" id="CHEBI:60240"/>
        <label>1</label>
    </ligand>
</feature>
<dbReference type="GO" id="GO:0046872">
    <property type="term" value="F:metal ion binding"/>
    <property type="evidence" value="ECO:0007669"/>
    <property type="project" value="UniProtKB-KW"/>
</dbReference>
<sequence>MSEIDLIDSHCHLIFENFEKDLEDVVLRLRSTGVKKLVHACCELKEIPKLKKISDQYDEIYYSVGLHPLESQKWELSSKSLLKRSAQEDTRVVAIGELGLDFFKNENKNQQIDALLPQMELAYDLELPVIIHCRDAANEMIKICKNLSKKGKCPNGVLHCWTGTPEEMRQFLDLGFFISFSGIVTFPKAYEIHECAKIVPKDRYLIETDAPFLAPVPHRGKRNEPSFVVNVAKFMADLRSTDLNTIANESTKNAEDLFKFDLLSRRSSC</sequence>
<dbReference type="GO" id="GO:0051499">
    <property type="term" value="F:D-aminoacyl-tRNA deacylase activity"/>
    <property type="evidence" value="ECO:0007669"/>
    <property type="project" value="UniProtKB-UniRule"/>
</dbReference>
<feature type="binding site" evidence="3">
    <location>
        <position position="97"/>
    </location>
    <ligand>
        <name>a divalent metal cation</name>
        <dbReference type="ChEBI" id="CHEBI:60240"/>
        <label>2</label>
    </ligand>
</feature>
<dbReference type="HAMAP" id="MF_02048">
    <property type="entry name" value="Deacylase_DTD3"/>
    <property type="match status" value="1"/>
</dbReference>
<evidence type="ECO:0000313" key="5">
    <source>
        <dbReference type="EMBL" id="MBO6971575.1"/>
    </source>
</evidence>
<evidence type="ECO:0000256" key="4">
    <source>
        <dbReference type="PIRSR" id="PIRSR005902-1"/>
    </source>
</evidence>
<dbReference type="CDD" id="cd01310">
    <property type="entry name" value="TatD_DNAse"/>
    <property type="match status" value="1"/>
</dbReference>
<dbReference type="NCBIfam" id="TIGR00010">
    <property type="entry name" value="YchF/TatD family DNA exonuclease"/>
    <property type="match status" value="1"/>
</dbReference>
<organism evidence="5 6">
    <name type="scientific">Prochlorococcus marinus CUG1433</name>
    <dbReference type="NCBI Taxonomy" id="2774506"/>
    <lineage>
        <taxon>Bacteria</taxon>
        <taxon>Bacillati</taxon>
        <taxon>Cyanobacteriota</taxon>
        <taxon>Cyanophyceae</taxon>
        <taxon>Synechococcales</taxon>
        <taxon>Prochlorococcaceae</taxon>
        <taxon>Prochlorococcus</taxon>
    </lineage>
</organism>
<dbReference type="GO" id="GO:0004536">
    <property type="term" value="F:DNA nuclease activity"/>
    <property type="evidence" value="ECO:0007669"/>
    <property type="project" value="InterPro"/>
</dbReference>
<dbReference type="AlphaFoldDB" id="A0A9D9BW96"/>
<proteinExistence type="inferred from homology"/>
<dbReference type="InterPro" id="IPR015991">
    <property type="entry name" value="TatD/YcfH-like"/>
</dbReference>
<comment type="similarity">
    <text evidence="3">Belongs to the metallo-dependent hydrolases superfamily. TatD-type hydrolase family. DTD3 subfamily.</text>
</comment>
<dbReference type="SUPFAM" id="SSF51556">
    <property type="entry name" value="Metallo-dependent hydrolases"/>
    <property type="match status" value="1"/>
</dbReference>
<dbReference type="Gene3D" id="3.20.20.140">
    <property type="entry name" value="Metal-dependent hydrolases"/>
    <property type="match status" value="1"/>
</dbReference>
<dbReference type="EMBL" id="JAEPLN010000001">
    <property type="protein sequence ID" value="MBO6971575.1"/>
    <property type="molecule type" value="Genomic_DNA"/>
</dbReference>
<reference evidence="5" key="1">
    <citation type="journal article" date="2021" name="Front. Mar. Sci.">
        <title>Genomes of Diverse Isolates of Prochlorococcus High-Light-Adapted Clade II in the Western Pacific Ocean.</title>
        <authorList>
            <person name="Yan W."/>
            <person name="Feng X."/>
            <person name="Zhang W."/>
            <person name="Nawaz M.Z."/>
            <person name="Luo T."/>
            <person name="Zhang R."/>
            <person name="Jiao N."/>
        </authorList>
    </citation>
    <scope>NUCLEOTIDE SEQUENCE</scope>
    <source>
        <strain evidence="5">CUG1433</strain>
    </source>
</reference>
<dbReference type="Proteomes" id="UP000668060">
    <property type="component" value="Unassembled WGS sequence"/>
</dbReference>
<feature type="binding site" evidence="3 4">
    <location>
        <position position="132"/>
    </location>
    <ligand>
        <name>a divalent metal cation</name>
        <dbReference type="ChEBI" id="CHEBI:60240"/>
        <label>2</label>
    </ligand>
</feature>
<dbReference type="InterPro" id="IPR033665">
    <property type="entry name" value="Deacylase_DTD3"/>
</dbReference>
<dbReference type="GO" id="GO:0005829">
    <property type="term" value="C:cytosol"/>
    <property type="evidence" value="ECO:0007669"/>
    <property type="project" value="TreeGrafter"/>
</dbReference>
<dbReference type="GO" id="GO:0019478">
    <property type="term" value="P:D-amino acid catabolic process"/>
    <property type="evidence" value="ECO:0007669"/>
    <property type="project" value="UniProtKB-UniRule"/>
</dbReference>
<name>A0A9D9BW96_PROMR</name>
<evidence type="ECO:0000313" key="6">
    <source>
        <dbReference type="Proteomes" id="UP000668060"/>
    </source>
</evidence>
<comment type="caution">
    <text evidence="5">The sequence shown here is derived from an EMBL/GenBank/DDBJ whole genome shotgun (WGS) entry which is preliminary data.</text>
</comment>
<keyword evidence="2 3" id="KW-0378">Hydrolase</keyword>
<feature type="binding site" evidence="3 4">
    <location>
        <position position="209"/>
    </location>
    <ligand>
        <name>a divalent metal cation</name>
        <dbReference type="ChEBI" id="CHEBI:60240"/>
        <label>1</label>
    </ligand>
</feature>